<dbReference type="AlphaFoldDB" id="A0A8J7L041"/>
<accession>A0A8J7L041</accession>
<sequence length="408" mass="45451">METQSLGSLQVRCTSLGFIPIENATVTVTLPGEADNIIEQLTTDASGLTEILPLPAPPVAYSQEPVPEQPYSQYDIRVSAPGYETALYSNVEIFPDILAEQDATLSPLELETDEEELYVIPPHVLYGDYPPKIPEDPIKPVGETGEIVLTQVVIPEFVIVHDGPPNSPSTNYWVRFRDYIKNVASSEIYATWPEATIYANILAILSFTLNRVYTEWYRGQGYNFTITSSTAYDHKWINGRNIYANIGVLVDSVFVNYLSYPNVRQPILTQYCDGVKVECPGWMTQWGSKYLGDQGYSAIQILRNYYGDSMFINTAVEVSGVPSSWPGTNLTTGSRGNSVRTIQEQLNRIAQAYTAIPRLAVDGIYGPRTAESVRTFQRIFSLPVTGVVDRATWYKISHIFVGVTRIGV</sequence>
<dbReference type="InterPro" id="IPR036365">
    <property type="entry name" value="PGBD-like_sf"/>
</dbReference>
<protein>
    <submittedName>
        <fullName evidence="2">Peptidoglycan-binding protein</fullName>
    </submittedName>
</protein>
<gene>
    <name evidence="2" type="ORF">I5677_11750</name>
</gene>
<evidence type="ECO:0000313" key="3">
    <source>
        <dbReference type="Proteomes" id="UP000623269"/>
    </source>
</evidence>
<dbReference type="Proteomes" id="UP000623269">
    <property type="component" value="Unassembled WGS sequence"/>
</dbReference>
<dbReference type="InterPro" id="IPR002477">
    <property type="entry name" value="Peptidoglycan-bd-like"/>
</dbReference>
<dbReference type="EMBL" id="JAEAGR010000012">
    <property type="protein sequence ID" value="MBH1941568.1"/>
    <property type="molecule type" value="Genomic_DNA"/>
</dbReference>
<comment type="caution">
    <text evidence="2">The sequence shown here is derived from an EMBL/GenBank/DDBJ whole genome shotgun (WGS) entry which is preliminary data.</text>
</comment>
<evidence type="ECO:0000259" key="1">
    <source>
        <dbReference type="Pfam" id="PF01471"/>
    </source>
</evidence>
<dbReference type="Gene3D" id="2.60.40.1120">
    <property type="entry name" value="Carboxypeptidase-like, regulatory domain"/>
    <property type="match status" value="1"/>
</dbReference>
<dbReference type="Gene3D" id="1.10.101.10">
    <property type="entry name" value="PGBD-like superfamily/PGBD"/>
    <property type="match status" value="1"/>
</dbReference>
<keyword evidence="3" id="KW-1185">Reference proteome</keyword>
<evidence type="ECO:0000313" key="2">
    <source>
        <dbReference type="EMBL" id="MBH1941568.1"/>
    </source>
</evidence>
<dbReference type="Pfam" id="PF01471">
    <property type="entry name" value="PG_binding_1"/>
    <property type="match status" value="1"/>
</dbReference>
<organism evidence="2 3">
    <name type="scientific">Mobilitalea sibirica</name>
    <dbReference type="NCBI Taxonomy" id="1462919"/>
    <lineage>
        <taxon>Bacteria</taxon>
        <taxon>Bacillati</taxon>
        <taxon>Bacillota</taxon>
        <taxon>Clostridia</taxon>
        <taxon>Lachnospirales</taxon>
        <taxon>Lachnospiraceae</taxon>
        <taxon>Mobilitalea</taxon>
    </lineage>
</organism>
<proteinExistence type="predicted"/>
<reference evidence="2" key="1">
    <citation type="submission" date="2020-12" db="EMBL/GenBank/DDBJ databases">
        <title>M. sibirica DSM 26468T genome.</title>
        <authorList>
            <person name="Thieme N."/>
            <person name="Rettenmaier R."/>
            <person name="Zverlov V."/>
            <person name="Liebl W."/>
        </authorList>
    </citation>
    <scope>NUCLEOTIDE SEQUENCE</scope>
    <source>
        <strain evidence="2">DSM 26468</strain>
    </source>
</reference>
<name>A0A8J7L041_9FIRM</name>
<dbReference type="SUPFAM" id="SSF47090">
    <property type="entry name" value="PGBD-like"/>
    <property type="match status" value="1"/>
</dbReference>
<dbReference type="RefSeq" id="WP_197661854.1">
    <property type="nucleotide sequence ID" value="NZ_JAEAGR010000012.1"/>
</dbReference>
<dbReference type="InterPro" id="IPR036366">
    <property type="entry name" value="PGBDSf"/>
</dbReference>
<feature type="domain" description="Peptidoglycan binding-like" evidence="1">
    <location>
        <begin position="335"/>
        <end position="395"/>
    </location>
</feature>